<evidence type="ECO:0000313" key="2">
    <source>
        <dbReference type="EMBL" id="BCK84001.1"/>
    </source>
</evidence>
<reference evidence="2" key="1">
    <citation type="submission" date="2020-09" db="EMBL/GenBank/DDBJ databases">
        <title>New species isolated from human feces.</title>
        <authorList>
            <person name="Kitahara M."/>
            <person name="Shigeno Y."/>
            <person name="Shime M."/>
            <person name="Matsumoto Y."/>
            <person name="Nakamura S."/>
            <person name="Motooka D."/>
            <person name="Fukuoka S."/>
            <person name="Nishikawa H."/>
            <person name="Benno Y."/>
        </authorList>
    </citation>
    <scope>NUCLEOTIDE SEQUENCE</scope>
    <source>
        <strain evidence="2">MM59</strain>
    </source>
</reference>
<dbReference type="EMBL" id="AP023420">
    <property type="protein sequence ID" value="BCK84001.1"/>
    <property type="molecule type" value="Genomic_DNA"/>
</dbReference>
<organism evidence="2 3">
    <name type="scientific">Pusillibacter faecalis</name>
    <dbReference type="NCBI Taxonomy" id="2714358"/>
    <lineage>
        <taxon>Bacteria</taxon>
        <taxon>Bacillati</taxon>
        <taxon>Bacillota</taxon>
        <taxon>Clostridia</taxon>
        <taxon>Eubacteriales</taxon>
        <taxon>Oscillospiraceae</taxon>
        <taxon>Pusillibacter</taxon>
    </lineage>
</organism>
<keyword evidence="3" id="KW-1185">Reference proteome</keyword>
<accession>A0A810QE91</accession>
<dbReference type="Proteomes" id="UP000679848">
    <property type="component" value="Chromosome"/>
</dbReference>
<gene>
    <name evidence="2" type="ORF">MM59RIKEN_13200</name>
</gene>
<sequence>MWADTRIWRTSALSGTETEKTKGDQTPASSIGTAALRIARLPLLYGIADVNAKTKGVFQPALLIWESAVTGRKSAAHKDVCRLSGSFCRPIS</sequence>
<dbReference type="AlphaFoldDB" id="A0A810QE91"/>
<feature type="region of interest" description="Disordered" evidence="1">
    <location>
        <begin position="1"/>
        <end position="28"/>
    </location>
</feature>
<evidence type="ECO:0000313" key="3">
    <source>
        <dbReference type="Proteomes" id="UP000679848"/>
    </source>
</evidence>
<evidence type="ECO:0000256" key="1">
    <source>
        <dbReference type="SAM" id="MobiDB-lite"/>
    </source>
</evidence>
<name>A0A810QE91_9FIRM</name>
<protein>
    <submittedName>
        <fullName evidence="2">Uncharacterized protein</fullName>
    </submittedName>
</protein>
<proteinExistence type="predicted"/>
<dbReference type="KEGG" id="pfaa:MM59RIKEN_13200"/>